<reference evidence="3" key="1">
    <citation type="submission" date="2016-04" db="EMBL/GenBank/DDBJ databases">
        <authorList>
            <person name="Nguyen H.D."/>
            <person name="Samba Siva P."/>
            <person name="Cullis J."/>
            <person name="Levesque C.A."/>
            <person name="Hambleton S."/>
        </authorList>
    </citation>
    <scope>NUCLEOTIDE SEQUENCE</scope>
    <source>
        <strain evidence="3">DAOMC 236422</strain>
    </source>
</reference>
<proteinExistence type="predicted"/>
<evidence type="ECO:0000256" key="1">
    <source>
        <dbReference type="SAM" id="MobiDB-lite"/>
    </source>
</evidence>
<evidence type="ECO:0000313" key="4">
    <source>
        <dbReference type="Proteomes" id="UP000078113"/>
    </source>
</evidence>
<keyword evidence="4" id="KW-1185">Reference proteome</keyword>
<sequence>MHHTNISRPVGADRNPTPLEPPRTAPQALPLPTHPTGIPSLPDTNGENPSAAEGKEAVMLGVATGLAVLGVLMIIILIWLALRISRTARAAERREGVVLGHHHQQLFSPSHSVVLKEGAGAGGLMGEDGGGGRGGGGGGIFGYLGRDGHTGSIRLPRDGPTQQHFASRGAHRMEIESDDEVDNVPDGSGAALMNSPISPTYSMSSSFGPSTIACPTLDSSSNGPPLKEEVSWDGNTHVLWLGAPEGGGLGGGSAQVPYNLQYSNPSHWQCPPNMLDRPASSLGFGRIAAAGDGWNGAVLSPSSWTPTIGNGRPLSWNGHGLVEGQLWHPLALPRISTTAVEANHKDDGEQANSRDGAEEERAFSKKDSETLKSCD</sequence>
<dbReference type="Proteomes" id="UP000078113">
    <property type="component" value="Unassembled WGS sequence"/>
</dbReference>
<accession>A0A8X7N9Y6</accession>
<dbReference type="AlphaFoldDB" id="A0A8X7N9Y6"/>
<dbReference type="EMBL" id="LWDG02000109">
    <property type="protein sequence ID" value="KAE8269123.1"/>
    <property type="molecule type" value="Genomic_DNA"/>
</dbReference>
<evidence type="ECO:0000256" key="2">
    <source>
        <dbReference type="SAM" id="Phobius"/>
    </source>
</evidence>
<comment type="caution">
    <text evidence="3">The sequence shown here is derived from an EMBL/GenBank/DDBJ whole genome shotgun (WGS) entry which is preliminary data.</text>
</comment>
<keyword evidence="2" id="KW-1133">Transmembrane helix</keyword>
<name>A0A8X7N9Y6_9BASI</name>
<feature type="region of interest" description="Disordered" evidence="1">
    <location>
        <begin position="151"/>
        <end position="196"/>
    </location>
</feature>
<keyword evidence="2" id="KW-0812">Transmembrane</keyword>
<gene>
    <name evidence="3" type="ORF">A4X09_0g3212</name>
</gene>
<feature type="region of interest" description="Disordered" evidence="1">
    <location>
        <begin position="339"/>
        <end position="375"/>
    </location>
</feature>
<evidence type="ECO:0000313" key="3">
    <source>
        <dbReference type="EMBL" id="KAE8269123.1"/>
    </source>
</evidence>
<keyword evidence="2" id="KW-0472">Membrane</keyword>
<reference evidence="3" key="2">
    <citation type="journal article" date="2019" name="IMA Fungus">
        <title>Genome sequencing and comparison of five Tilletia species to identify candidate genes for the detection of regulated species infecting wheat.</title>
        <authorList>
            <person name="Nguyen H.D.T."/>
            <person name="Sultana T."/>
            <person name="Kesanakurti P."/>
            <person name="Hambleton S."/>
        </authorList>
    </citation>
    <scope>NUCLEOTIDE SEQUENCE</scope>
    <source>
        <strain evidence="3">DAOMC 236422</strain>
    </source>
</reference>
<organism evidence="3 4">
    <name type="scientific">Tilletia walkeri</name>
    <dbReference type="NCBI Taxonomy" id="117179"/>
    <lineage>
        <taxon>Eukaryota</taxon>
        <taxon>Fungi</taxon>
        <taxon>Dikarya</taxon>
        <taxon>Basidiomycota</taxon>
        <taxon>Ustilaginomycotina</taxon>
        <taxon>Exobasidiomycetes</taxon>
        <taxon>Tilletiales</taxon>
        <taxon>Tilletiaceae</taxon>
        <taxon>Tilletia</taxon>
    </lineage>
</organism>
<protein>
    <submittedName>
        <fullName evidence="3">Uncharacterized protein</fullName>
    </submittedName>
</protein>
<feature type="transmembrane region" description="Helical" evidence="2">
    <location>
        <begin position="57"/>
        <end position="82"/>
    </location>
</feature>
<feature type="compositionally biased region" description="Basic and acidic residues" evidence="1">
    <location>
        <begin position="355"/>
        <end position="375"/>
    </location>
</feature>
<feature type="region of interest" description="Disordered" evidence="1">
    <location>
        <begin position="1"/>
        <end position="50"/>
    </location>
</feature>